<dbReference type="GO" id="GO:0015179">
    <property type="term" value="F:L-amino acid transmembrane transporter activity"/>
    <property type="evidence" value="ECO:0007669"/>
    <property type="project" value="TreeGrafter"/>
</dbReference>
<feature type="transmembrane region" description="Helical" evidence="5">
    <location>
        <begin position="351"/>
        <end position="373"/>
    </location>
</feature>
<keyword evidence="3 5" id="KW-1133">Transmembrane helix</keyword>
<feature type="transmembrane region" description="Helical" evidence="5">
    <location>
        <begin position="325"/>
        <end position="345"/>
    </location>
</feature>
<feature type="transmembrane region" description="Helical" evidence="5">
    <location>
        <begin position="199"/>
        <end position="219"/>
    </location>
</feature>
<sequence length="412" mass="44439">MSMSEDKICTNGASIWRSASSLVMTAIGLGILAMPRAMAQSGWVGGLLSLFLSTAVAAFGALLLWRAALLNPQNRETPMASFEAIGRASFGRAGAVIPSLVLHILLIFVCAALLLVLASSILSLTRVLSIRIWLLISGIVCLPLTWIKDMKEVGLVAAFGVATVAAAVITIIVACIAHYVEREDDPAYQISSPSPLDLIATFNMFVLSFTVTVTEPTVIATMDNPRDFPKALALAFGFILLVYTAITILGYLAFGETLLQVDTVVDAIAPPADSLTVVAWVIYIIMLLLVAVHLLVLFMPTAHFIDSLCRFDDMGRWHTPRRATLARIVTRSLQLGACVALAVAIPSFNRLVNILAAFCIIMLAVVFPILFYLRLHYLNKERVNWIVCAVALLLLLLSPVLIGAGLYVAVTS</sequence>
<feature type="transmembrane region" description="Helical" evidence="5">
    <location>
        <begin position="385"/>
        <end position="410"/>
    </location>
</feature>
<feature type="transmembrane region" description="Helical" evidence="5">
    <location>
        <begin position="21"/>
        <end position="38"/>
    </location>
</feature>
<dbReference type="EMBL" id="GG685688">
    <property type="protein sequence ID" value="EEQ99464.1"/>
    <property type="molecule type" value="Genomic_DNA"/>
</dbReference>
<dbReference type="GeneID" id="9050872"/>
<proteinExistence type="predicted"/>
<comment type="subcellular location">
    <subcellularLocation>
        <location evidence="1">Membrane</location>
        <topology evidence="1">Multi-pass membrane protein</topology>
    </subcellularLocation>
</comment>
<evidence type="ECO:0000256" key="5">
    <source>
        <dbReference type="SAM" id="Phobius"/>
    </source>
</evidence>
<evidence type="ECO:0000256" key="1">
    <source>
        <dbReference type="ARBA" id="ARBA00004141"/>
    </source>
</evidence>
<keyword evidence="2 5" id="KW-0812">Transmembrane</keyword>
<keyword evidence="8" id="KW-1185">Reference proteome</keyword>
<dbReference type="OMA" id="FWIPPIM"/>
<evidence type="ECO:0000313" key="7">
    <source>
        <dbReference type="EMBL" id="EEQ99464.1"/>
    </source>
</evidence>
<feature type="transmembrane region" description="Helical" evidence="5">
    <location>
        <begin position="100"/>
        <end position="122"/>
    </location>
</feature>
<keyword evidence="4 5" id="KW-0472">Membrane</keyword>
<dbReference type="PANTHER" id="PTHR22950">
    <property type="entry name" value="AMINO ACID TRANSPORTER"/>
    <property type="match status" value="1"/>
</dbReference>
<evidence type="ECO:0000313" key="8">
    <source>
        <dbReference type="Proteomes" id="UP000007800"/>
    </source>
</evidence>
<feature type="domain" description="Amino acid transporter transmembrane" evidence="6">
    <location>
        <begin position="12"/>
        <end position="409"/>
    </location>
</feature>
<feature type="transmembrane region" description="Helical" evidence="5">
    <location>
        <begin position="231"/>
        <end position="254"/>
    </location>
</feature>
<evidence type="ECO:0000259" key="6">
    <source>
        <dbReference type="Pfam" id="PF01490"/>
    </source>
</evidence>
<dbReference type="GO" id="GO:0016020">
    <property type="term" value="C:membrane"/>
    <property type="evidence" value="ECO:0007669"/>
    <property type="project" value="UniProtKB-SubCell"/>
</dbReference>
<accession>C5LUW4</accession>
<reference evidence="7 8" key="1">
    <citation type="submission" date="2008-07" db="EMBL/GenBank/DDBJ databases">
        <authorList>
            <person name="El-Sayed N."/>
            <person name="Caler E."/>
            <person name="Inman J."/>
            <person name="Amedeo P."/>
            <person name="Hass B."/>
            <person name="Wortman J."/>
        </authorList>
    </citation>
    <scope>NUCLEOTIDE SEQUENCE [LARGE SCALE GENOMIC DNA]</scope>
    <source>
        <strain evidence="8">ATCC 50983 / TXsc</strain>
    </source>
</reference>
<dbReference type="OrthoDB" id="655540at2759"/>
<dbReference type="RefSeq" id="XP_002766747.1">
    <property type="nucleotide sequence ID" value="XM_002766701.1"/>
</dbReference>
<name>C5LUW4_PERM5</name>
<evidence type="ECO:0000256" key="2">
    <source>
        <dbReference type="ARBA" id="ARBA00022692"/>
    </source>
</evidence>
<feature type="transmembrane region" description="Helical" evidence="5">
    <location>
        <begin position="128"/>
        <end position="147"/>
    </location>
</feature>
<feature type="transmembrane region" description="Helical" evidence="5">
    <location>
        <begin position="154"/>
        <end position="179"/>
    </location>
</feature>
<dbReference type="InterPro" id="IPR013057">
    <property type="entry name" value="AA_transpt_TM"/>
</dbReference>
<feature type="transmembrane region" description="Helical" evidence="5">
    <location>
        <begin position="44"/>
        <end position="65"/>
    </location>
</feature>
<evidence type="ECO:0000256" key="4">
    <source>
        <dbReference type="ARBA" id="ARBA00023136"/>
    </source>
</evidence>
<protein>
    <submittedName>
        <fullName evidence="7">Vacuolar amino acid transporter, putative</fullName>
    </submittedName>
</protein>
<dbReference type="AlphaFoldDB" id="C5LUW4"/>
<gene>
    <name evidence="7" type="ORF">Pmar_PMAR025852</name>
</gene>
<evidence type="ECO:0000256" key="3">
    <source>
        <dbReference type="ARBA" id="ARBA00022989"/>
    </source>
</evidence>
<dbReference type="InParanoid" id="C5LUW4"/>
<dbReference type="Gene3D" id="1.20.1740.10">
    <property type="entry name" value="Amino acid/polyamine transporter I"/>
    <property type="match status" value="1"/>
</dbReference>
<dbReference type="Proteomes" id="UP000007800">
    <property type="component" value="Unassembled WGS sequence"/>
</dbReference>
<organism evidence="8">
    <name type="scientific">Perkinsus marinus (strain ATCC 50983 / TXsc)</name>
    <dbReference type="NCBI Taxonomy" id="423536"/>
    <lineage>
        <taxon>Eukaryota</taxon>
        <taxon>Sar</taxon>
        <taxon>Alveolata</taxon>
        <taxon>Perkinsozoa</taxon>
        <taxon>Perkinsea</taxon>
        <taxon>Perkinsida</taxon>
        <taxon>Perkinsidae</taxon>
        <taxon>Perkinsus</taxon>
    </lineage>
</organism>
<feature type="transmembrane region" description="Helical" evidence="5">
    <location>
        <begin position="280"/>
        <end position="305"/>
    </location>
</feature>
<dbReference type="Pfam" id="PF01490">
    <property type="entry name" value="Aa_trans"/>
    <property type="match status" value="1"/>
</dbReference>